<evidence type="ECO:0000313" key="3">
    <source>
        <dbReference type="EMBL" id="KAK9288315.1"/>
    </source>
</evidence>
<dbReference type="GO" id="GO:0032440">
    <property type="term" value="F:2-alkenal reductase [NAD(P)H] activity"/>
    <property type="evidence" value="ECO:0007669"/>
    <property type="project" value="TreeGrafter"/>
</dbReference>
<dbReference type="Gene3D" id="3.40.50.720">
    <property type="entry name" value="NAD(P)-binding Rossmann-like Domain"/>
    <property type="match status" value="1"/>
</dbReference>
<keyword evidence="1" id="KW-0560">Oxidoreductase</keyword>
<dbReference type="PANTHER" id="PTHR43205">
    <property type="entry name" value="PROSTAGLANDIN REDUCTASE"/>
    <property type="match status" value="1"/>
</dbReference>
<dbReference type="InterPro" id="IPR013149">
    <property type="entry name" value="ADH-like_C"/>
</dbReference>
<evidence type="ECO:0000256" key="1">
    <source>
        <dbReference type="ARBA" id="ARBA00023002"/>
    </source>
</evidence>
<protein>
    <recommendedName>
        <fullName evidence="2">Alcohol dehydrogenase-like C-terminal domain-containing protein</fullName>
    </recommendedName>
</protein>
<dbReference type="InterPro" id="IPR036291">
    <property type="entry name" value="NAD(P)-bd_dom_sf"/>
</dbReference>
<feature type="domain" description="Alcohol dehydrogenase-like C-terminal" evidence="2">
    <location>
        <begin position="96"/>
        <end position="184"/>
    </location>
</feature>
<dbReference type="PANTHER" id="PTHR43205:SF7">
    <property type="entry name" value="PROSTAGLANDIN REDUCTASE 1"/>
    <property type="match status" value="1"/>
</dbReference>
<dbReference type="FunFam" id="3.40.50.720:FF:000121">
    <property type="entry name" value="Prostaglandin reductase 2"/>
    <property type="match status" value="1"/>
</dbReference>
<proteinExistence type="predicted"/>
<dbReference type="Proteomes" id="UP001415857">
    <property type="component" value="Unassembled WGS sequence"/>
</dbReference>
<dbReference type="Pfam" id="PF00107">
    <property type="entry name" value="ADH_zinc_N"/>
    <property type="match status" value="1"/>
</dbReference>
<dbReference type="SUPFAM" id="SSF51735">
    <property type="entry name" value="NAD(P)-binding Rossmann-fold domains"/>
    <property type="match status" value="1"/>
</dbReference>
<keyword evidence="4" id="KW-1185">Reference proteome</keyword>
<evidence type="ECO:0000313" key="4">
    <source>
        <dbReference type="Proteomes" id="UP001415857"/>
    </source>
</evidence>
<gene>
    <name evidence="3" type="ORF">L1049_016766</name>
</gene>
<dbReference type="InterPro" id="IPR045010">
    <property type="entry name" value="MDR_fam"/>
</dbReference>
<dbReference type="AlphaFoldDB" id="A0AAP0S000"/>
<name>A0AAP0S000_LIQFO</name>
<organism evidence="3 4">
    <name type="scientific">Liquidambar formosana</name>
    <name type="common">Formosan gum</name>
    <dbReference type="NCBI Taxonomy" id="63359"/>
    <lineage>
        <taxon>Eukaryota</taxon>
        <taxon>Viridiplantae</taxon>
        <taxon>Streptophyta</taxon>
        <taxon>Embryophyta</taxon>
        <taxon>Tracheophyta</taxon>
        <taxon>Spermatophyta</taxon>
        <taxon>Magnoliopsida</taxon>
        <taxon>eudicotyledons</taxon>
        <taxon>Gunneridae</taxon>
        <taxon>Pentapetalae</taxon>
        <taxon>Saxifragales</taxon>
        <taxon>Altingiaceae</taxon>
        <taxon>Liquidambar</taxon>
    </lineage>
</organism>
<accession>A0AAP0S000</accession>
<comment type="caution">
    <text evidence="3">The sequence shown here is derived from an EMBL/GenBank/DDBJ whole genome shotgun (WGS) entry which is preliminary data.</text>
</comment>
<evidence type="ECO:0000259" key="2">
    <source>
        <dbReference type="Pfam" id="PF00107"/>
    </source>
</evidence>
<dbReference type="EMBL" id="JBBPBK010000003">
    <property type="protein sequence ID" value="KAK9288315.1"/>
    <property type="molecule type" value="Genomic_DNA"/>
</dbReference>
<reference evidence="3 4" key="1">
    <citation type="journal article" date="2024" name="Plant J.">
        <title>Genome sequences and population genomics reveal climatic adaptation and genomic divergence between two closely related sweetgum species.</title>
        <authorList>
            <person name="Xu W.Q."/>
            <person name="Ren C.Q."/>
            <person name="Zhang X.Y."/>
            <person name="Comes H.P."/>
            <person name="Liu X.H."/>
            <person name="Li Y.G."/>
            <person name="Kettle C.J."/>
            <person name="Jalonen R."/>
            <person name="Gaisberger H."/>
            <person name="Ma Y.Z."/>
            <person name="Qiu Y.X."/>
        </authorList>
    </citation>
    <scope>NUCLEOTIDE SEQUENCE [LARGE SCALE GENOMIC DNA]</scope>
    <source>
        <strain evidence="3">Hangzhou</strain>
    </source>
</reference>
<sequence length="233" mass="26136">MVFIIVPRLSAYTGFFEICSPEKGESVFISAASGAVGQLVGQFAKLMGCSVVGSAGRYVTLLLFDRRLKRREGFLYRVHCTAIMSFLTIVDLLRNKFGFDEAFNYKEERDLDAALKRYFPEGIDIYFENIGGKMLDAMLHNMRVHGRIAACGMISQYNLAQPEVVDLMCLIHKCIHMEGFTIVDYFHLNSKFLDMVLPYVREGKIVYVGDTAGGIESGPSYLIGLFKGYNVGK</sequence>